<sequence>MDEGEVVITEGQYQNRSIYENFNISHPNPQAEEIGRKRLSALCTAIGYPDANDSDQLLNQACVISVGIRNNPQYGPQNEIKKFAPCAQQQVMQQPQQTQQQAPQQQPNITANTPPFYNQQQPNNGQGWG</sequence>
<reference evidence="2 3" key="1">
    <citation type="submission" date="2017-04" db="EMBL/GenBank/DDBJ databases">
        <title>Draft genome sequence of Zooshikella ganghwensis VG4 isolated from Red Sea sediments.</title>
        <authorList>
            <person name="Rehman Z."/>
            <person name="Alam I."/>
            <person name="Kamau A."/>
            <person name="Bajic V."/>
            <person name="Leiknes T."/>
        </authorList>
    </citation>
    <scope>NUCLEOTIDE SEQUENCE [LARGE SCALE GENOMIC DNA]</scope>
    <source>
        <strain evidence="2 3">VG4</strain>
    </source>
</reference>
<dbReference type="AlphaFoldDB" id="A0A4P9VGP4"/>
<organism evidence="2 3">
    <name type="scientific">Zooshikella ganghwensis</name>
    <dbReference type="NCBI Taxonomy" id="202772"/>
    <lineage>
        <taxon>Bacteria</taxon>
        <taxon>Pseudomonadati</taxon>
        <taxon>Pseudomonadota</taxon>
        <taxon>Gammaproteobacteria</taxon>
        <taxon>Oceanospirillales</taxon>
        <taxon>Zooshikellaceae</taxon>
        <taxon>Zooshikella</taxon>
    </lineage>
</organism>
<protein>
    <submittedName>
        <fullName evidence="2">DUF669 domain-containing protein</fullName>
    </submittedName>
</protein>
<dbReference type="InterPro" id="IPR007731">
    <property type="entry name" value="DUF669"/>
</dbReference>
<name>A0A4P9VGP4_9GAMM</name>
<proteinExistence type="predicted"/>
<accession>A0A4P9VGP4</accession>
<gene>
    <name evidence="2" type="ORF">B9G39_28020</name>
</gene>
<feature type="region of interest" description="Disordered" evidence="1">
    <location>
        <begin position="88"/>
        <end position="129"/>
    </location>
</feature>
<keyword evidence="3" id="KW-1185">Reference proteome</keyword>
<evidence type="ECO:0000313" key="2">
    <source>
        <dbReference type="EMBL" id="RDH41534.1"/>
    </source>
</evidence>
<dbReference type="Pfam" id="PF05037">
    <property type="entry name" value="DUF669"/>
    <property type="match status" value="1"/>
</dbReference>
<dbReference type="EMBL" id="NDXW01000008">
    <property type="protein sequence ID" value="RDH41534.1"/>
    <property type="molecule type" value="Genomic_DNA"/>
</dbReference>
<evidence type="ECO:0000256" key="1">
    <source>
        <dbReference type="SAM" id="MobiDB-lite"/>
    </source>
</evidence>
<dbReference type="Proteomes" id="UP000257039">
    <property type="component" value="Unassembled WGS sequence"/>
</dbReference>
<evidence type="ECO:0000313" key="3">
    <source>
        <dbReference type="Proteomes" id="UP000257039"/>
    </source>
</evidence>
<comment type="caution">
    <text evidence="2">The sequence shown here is derived from an EMBL/GenBank/DDBJ whole genome shotgun (WGS) entry which is preliminary data.</text>
</comment>